<dbReference type="VEuPathDB" id="FungiDB:TREMEDRAFT_65702"/>
<evidence type="ECO:0000313" key="1">
    <source>
        <dbReference type="EMBL" id="RXK35218.1"/>
    </source>
</evidence>
<sequence length="147" mass="16652">MEKYQLQVPTQSVSFAILAPNSAPLKYLVVHIPNAFSESREKKVLEAWETAKAAHPEQDIHGRSTRHASVDQDEHGNDLIYSQVLHLLEWKRSSKKIITTSKTKQKANYEAEYYLLLFCAIIAKHLGPVAKTLLKAFDPEALEPITQ</sequence>
<proteinExistence type="predicted"/>
<organism evidence="1 2">
    <name type="scientific">Tremella mesenterica</name>
    <name type="common">Jelly fungus</name>
    <dbReference type="NCBI Taxonomy" id="5217"/>
    <lineage>
        <taxon>Eukaryota</taxon>
        <taxon>Fungi</taxon>
        <taxon>Dikarya</taxon>
        <taxon>Basidiomycota</taxon>
        <taxon>Agaricomycotina</taxon>
        <taxon>Tremellomycetes</taxon>
        <taxon>Tremellales</taxon>
        <taxon>Tremellaceae</taxon>
        <taxon>Tremella</taxon>
    </lineage>
</organism>
<evidence type="ECO:0000313" key="2">
    <source>
        <dbReference type="Proteomes" id="UP000289152"/>
    </source>
</evidence>
<accession>A0A4Q1B8Y1</accession>
<keyword evidence="2" id="KW-1185">Reference proteome</keyword>
<protein>
    <submittedName>
        <fullName evidence="1">Uncharacterized protein</fullName>
    </submittedName>
</protein>
<reference evidence="1 2" key="1">
    <citation type="submission" date="2016-06" db="EMBL/GenBank/DDBJ databases">
        <title>Evolution of pathogenesis and genome organization in the Tremellales.</title>
        <authorList>
            <person name="Cuomo C."/>
            <person name="Litvintseva A."/>
            <person name="Heitman J."/>
            <person name="Chen Y."/>
            <person name="Sun S."/>
            <person name="Springer D."/>
            <person name="Dromer F."/>
            <person name="Young S."/>
            <person name="Zeng Q."/>
            <person name="Chapman S."/>
            <person name="Gujja S."/>
            <person name="Saif S."/>
            <person name="Birren B."/>
        </authorList>
    </citation>
    <scope>NUCLEOTIDE SEQUENCE [LARGE SCALE GENOMIC DNA]</scope>
    <source>
        <strain evidence="1 2">ATCC 28783</strain>
    </source>
</reference>
<dbReference type="InParanoid" id="A0A4Q1B8Y1"/>
<dbReference type="Proteomes" id="UP000289152">
    <property type="component" value="Unassembled WGS sequence"/>
</dbReference>
<gene>
    <name evidence="1" type="ORF">M231_07521</name>
</gene>
<comment type="caution">
    <text evidence="1">The sequence shown here is derived from an EMBL/GenBank/DDBJ whole genome shotgun (WGS) entry which is preliminary data.</text>
</comment>
<dbReference type="EMBL" id="SDIL01000151">
    <property type="protein sequence ID" value="RXK35218.1"/>
    <property type="molecule type" value="Genomic_DNA"/>
</dbReference>
<name>A0A4Q1B8Y1_TREME</name>
<dbReference type="AlphaFoldDB" id="A0A4Q1B8Y1"/>